<dbReference type="PRINTS" id="PR00109">
    <property type="entry name" value="TYRKINASE"/>
</dbReference>
<dbReference type="InterPro" id="IPR008271">
    <property type="entry name" value="Ser/Thr_kinase_AS"/>
</dbReference>
<dbReference type="Pfam" id="PF07714">
    <property type="entry name" value="PK_Tyr_Ser-Thr"/>
    <property type="match status" value="1"/>
</dbReference>
<dbReference type="GO" id="GO:0005524">
    <property type="term" value="F:ATP binding"/>
    <property type="evidence" value="ECO:0007669"/>
    <property type="project" value="InterPro"/>
</dbReference>
<keyword evidence="3" id="KW-1185">Reference proteome</keyword>
<accession>A0A4S4KT44</accession>
<dbReference type="AlphaFoldDB" id="A0A4S4KT44"/>
<dbReference type="EMBL" id="SGPK01000572">
    <property type="protein sequence ID" value="THH01835.1"/>
    <property type="molecule type" value="Genomic_DNA"/>
</dbReference>
<reference evidence="2 3" key="1">
    <citation type="submission" date="2019-02" db="EMBL/GenBank/DDBJ databases">
        <title>Genome sequencing of the rare red list fungi Phellinidium pouzarii.</title>
        <authorList>
            <person name="Buettner E."/>
            <person name="Kellner H."/>
        </authorList>
    </citation>
    <scope>NUCLEOTIDE SEQUENCE [LARGE SCALE GENOMIC DNA]</scope>
    <source>
        <strain evidence="2 3">DSM 108285</strain>
    </source>
</reference>
<gene>
    <name evidence="2" type="ORF">EW145_g6845</name>
</gene>
<protein>
    <recommendedName>
        <fullName evidence="1">Protein kinase domain-containing protein</fullName>
    </recommendedName>
</protein>
<dbReference type="SUPFAM" id="SSF56112">
    <property type="entry name" value="Protein kinase-like (PK-like)"/>
    <property type="match status" value="1"/>
</dbReference>
<comment type="caution">
    <text evidence="2">The sequence shown here is derived from an EMBL/GenBank/DDBJ whole genome shotgun (WGS) entry which is preliminary data.</text>
</comment>
<dbReference type="InterPro" id="IPR051681">
    <property type="entry name" value="Ser/Thr_Kinases-Pseudokinases"/>
</dbReference>
<dbReference type="SMART" id="SM00220">
    <property type="entry name" value="S_TKc"/>
    <property type="match status" value="1"/>
</dbReference>
<dbReference type="OrthoDB" id="346907at2759"/>
<proteinExistence type="predicted"/>
<evidence type="ECO:0000313" key="2">
    <source>
        <dbReference type="EMBL" id="THH01835.1"/>
    </source>
</evidence>
<dbReference type="GO" id="GO:0004674">
    <property type="term" value="F:protein serine/threonine kinase activity"/>
    <property type="evidence" value="ECO:0007669"/>
    <property type="project" value="TreeGrafter"/>
</dbReference>
<evidence type="ECO:0000313" key="3">
    <source>
        <dbReference type="Proteomes" id="UP000308199"/>
    </source>
</evidence>
<dbReference type="Gene3D" id="1.10.510.10">
    <property type="entry name" value="Transferase(Phosphotransferase) domain 1"/>
    <property type="match status" value="1"/>
</dbReference>
<dbReference type="PROSITE" id="PS00108">
    <property type="entry name" value="PROTEIN_KINASE_ST"/>
    <property type="match status" value="1"/>
</dbReference>
<evidence type="ECO:0000259" key="1">
    <source>
        <dbReference type="PROSITE" id="PS50011"/>
    </source>
</evidence>
<name>A0A4S4KT44_9AGAM</name>
<feature type="domain" description="Protein kinase" evidence="1">
    <location>
        <begin position="80"/>
        <end position="327"/>
    </location>
</feature>
<dbReference type="InterPro" id="IPR000719">
    <property type="entry name" value="Prot_kinase_dom"/>
</dbReference>
<dbReference type="InterPro" id="IPR011009">
    <property type="entry name" value="Kinase-like_dom_sf"/>
</dbReference>
<dbReference type="PANTHER" id="PTHR44329">
    <property type="entry name" value="SERINE/THREONINE-PROTEIN KINASE TNNI3K-RELATED"/>
    <property type="match status" value="1"/>
</dbReference>
<dbReference type="InterPro" id="IPR001245">
    <property type="entry name" value="Ser-Thr/Tyr_kinase_cat_dom"/>
</dbReference>
<organism evidence="2 3">
    <name type="scientific">Phellinidium pouzarii</name>
    <dbReference type="NCBI Taxonomy" id="167371"/>
    <lineage>
        <taxon>Eukaryota</taxon>
        <taxon>Fungi</taxon>
        <taxon>Dikarya</taxon>
        <taxon>Basidiomycota</taxon>
        <taxon>Agaricomycotina</taxon>
        <taxon>Agaricomycetes</taxon>
        <taxon>Hymenochaetales</taxon>
        <taxon>Hymenochaetaceae</taxon>
        <taxon>Phellinidium</taxon>
    </lineage>
</organism>
<dbReference type="PROSITE" id="PS50011">
    <property type="entry name" value="PROTEIN_KINASE_DOM"/>
    <property type="match status" value="1"/>
</dbReference>
<sequence length="373" mass="41425">MRAASRTLLYVLVPARDTETSRADMRDCHRQLHQLHQSAVRWPAATESIGLNSNTIPLNRSNVRPKSSPSIADLIGQVVKEGAYAFASGGFADVWRGTWKPPAEKTVNHPVIRPLPIDELKMQNLPLLGVVDGMGLFKSLVSPYMAHGNAQAYFKDKDVKSTIPQRLNVLIDVASGLEFLHTFSPNIIHGDLKAANVLINNSGSAMLSDFGLSKILEDVSGGLTHFTMTSSEGSLRWMAPELLDSGNDNPHYTIGFRHMGVITGKIPYYHLKNDVQVILHITQYAMPEREECIPPTLWLLLQICWSRDQRDRPSTSEVADAMVHQALVINQVDAVADPVDKSRIQRTPDSAITWSTLREMMASISVEEKPYII</sequence>
<dbReference type="Proteomes" id="UP000308199">
    <property type="component" value="Unassembled WGS sequence"/>
</dbReference>